<dbReference type="SUPFAM" id="SSF50494">
    <property type="entry name" value="Trypsin-like serine proteases"/>
    <property type="match status" value="1"/>
</dbReference>
<protein>
    <submittedName>
        <fullName evidence="4">PDZ domain-containing protein</fullName>
    </submittedName>
</protein>
<evidence type="ECO:0000313" key="5">
    <source>
        <dbReference type="Proteomes" id="UP000480178"/>
    </source>
</evidence>
<sequence>MDAFSNIVVGAVSNIKNAVVKIDIFKRQNNKFIAAGSGSGFIFSSDGLIFTNSHVVKSADKIKVSLLDGAEEEAFLIGDDPDTDIAVIKIYASGYSIAKLGNSEDLKIGQLVIAIGNPYGYQHTVTTGVVSALGRTLRTTSGRLVDNVIQSDAALNPGNSGGPMVNAEGEVVGVNTAVIRGAQGLSFAVGINTAKDIAGYLIKEGKVLKAYLGVMMQEININPRIINFYGLKNSKGLFVISIEKNSPASRTALREGDIIIGFDNSTVNNSNELFKLLTKDRIEKPAQLTIIRSAQKLDISISPGLQTAA</sequence>
<dbReference type="InterPro" id="IPR001940">
    <property type="entry name" value="Peptidase_S1C"/>
</dbReference>
<reference evidence="4 5" key="1">
    <citation type="submission" date="2020-01" db="EMBL/GenBank/DDBJ databases">
        <authorList>
            <person name="Kim M.K."/>
        </authorList>
    </citation>
    <scope>NUCLEOTIDE SEQUENCE [LARGE SCALE GENOMIC DNA]</scope>
    <source>
        <strain evidence="4 5">172606-1</strain>
    </source>
</reference>
<evidence type="ECO:0000313" key="4">
    <source>
        <dbReference type="EMBL" id="QHT71969.1"/>
    </source>
</evidence>
<dbReference type="GO" id="GO:0006508">
    <property type="term" value="P:proteolysis"/>
    <property type="evidence" value="ECO:0007669"/>
    <property type="project" value="UniProtKB-KW"/>
</dbReference>
<dbReference type="PROSITE" id="PS50106">
    <property type="entry name" value="PDZ"/>
    <property type="match status" value="1"/>
</dbReference>
<dbReference type="GO" id="GO:0004252">
    <property type="term" value="F:serine-type endopeptidase activity"/>
    <property type="evidence" value="ECO:0007669"/>
    <property type="project" value="InterPro"/>
</dbReference>
<dbReference type="PRINTS" id="PR00834">
    <property type="entry name" value="PROTEASES2C"/>
</dbReference>
<dbReference type="Gene3D" id="2.40.10.120">
    <property type="match status" value="1"/>
</dbReference>
<name>A0A6C0GUR0_9BACT</name>
<dbReference type="EMBL" id="CP048222">
    <property type="protein sequence ID" value="QHT71969.1"/>
    <property type="molecule type" value="Genomic_DNA"/>
</dbReference>
<dbReference type="PANTHER" id="PTHR43343:SF3">
    <property type="entry name" value="PROTEASE DO-LIKE 8, CHLOROPLASTIC"/>
    <property type="match status" value="1"/>
</dbReference>
<dbReference type="Proteomes" id="UP000480178">
    <property type="component" value="Chromosome"/>
</dbReference>
<keyword evidence="1" id="KW-0645">Protease</keyword>
<dbReference type="SMART" id="SM00228">
    <property type="entry name" value="PDZ"/>
    <property type="match status" value="1"/>
</dbReference>
<dbReference type="Pfam" id="PF13365">
    <property type="entry name" value="Trypsin_2"/>
    <property type="match status" value="1"/>
</dbReference>
<dbReference type="InterPro" id="IPR001478">
    <property type="entry name" value="PDZ"/>
</dbReference>
<dbReference type="PANTHER" id="PTHR43343">
    <property type="entry name" value="PEPTIDASE S12"/>
    <property type="match status" value="1"/>
</dbReference>
<evidence type="ECO:0000256" key="2">
    <source>
        <dbReference type="ARBA" id="ARBA00022801"/>
    </source>
</evidence>
<dbReference type="Gene3D" id="2.30.42.10">
    <property type="match status" value="1"/>
</dbReference>
<gene>
    <name evidence="4" type="ORF">GXP67_10860</name>
</gene>
<proteinExistence type="predicted"/>
<evidence type="ECO:0000256" key="1">
    <source>
        <dbReference type="ARBA" id="ARBA00022670"/>
    </source>
</evidence>
<dbReference type="KEGG" id="rhoz:GXP67_10860"/>
<dbReference type="SUPFAM" id="SSF50156">
    <property type="entry name" value="PDZ domain-like"/>
    <property type="match status" value="1"/>
</dbReference>
<dbReference type="InterPro" id="IPR036034">
    <property type="entry name" value="PDZ_sf"/>
</dbReference>
<keyword evidence="2" id="KW-0378">Hydrolase</keyword>
<dbReference type="AlphaFoldDB" id="A0A6C0GUR0"/>
<organism evidence="4 5">
    <name type="scientific">Rhodocytophaga rosea</name>
    <dbReference type="NCBI Taxonomy" id="2704465"/>
    <lineage>
        <taxon>Bacteria</taxon>
        <taxon>Pseudomonadati</taxon>
        <taxon>Bacteroidota</taxon>
        <taxon>Cytophagia</taxon>
        <taxon>Cytophagales</taxon>
        <taxon>Rhodocytophagaceae</taxon>
        <taxon>Rhodocytophaga</taxon>
    </lineage>
</organism>
<accession>A0A6C0GUR0</accession>
<dbReference type="InterPro" id="IPR051201">
    <property type="entry name" value="Chloro_Bact_Ser_Proteases"/>
</dbReference>
<dbReference type="InterPro" id="IPR009003">
    <property type="entry name" value="Peptidase_S1_PA"/>
</dbReference>
<evidence type="ECO:0000259" key="3">
    <source>
        <dbReference type="PROSITE" id="PS50106"/>
    </source>
</evidence>
<keyword evidence="5" id="KW-1185">Reference proteome</keyword>
<dbReference type="Pfam" id="PF13180">
    <property type="entry name" value="PDZ_2"/>
    <property type="match status" value="1"/>
</dbReference>
<feature type="domain" description="PDZ" evidence="3">
    <location>
        <begin position="218"/>
        <end position="269"/>
    </location>
</feature>